<dbReference type="OMA" id="QQPSKIC"/>
<feature type="coiled-coil region" evidence="1">
    <location>
        <begin position="126"/>
        <end position="227"/>
    </location>
</feature>
<organism evidence="3 4">
    <name type="scientific">Paramecium primaurelia</name>
    <dbReference type="NCBI Taxonomy" id="5886"/>
    <lineage>
        <taxon>Eukaryota</taxon>
        <taxon>Sar</taxon>
        <taxon>Alveolata</taxon>
        <taxon>Ciliophora</taxon>
        <taxon>Intramacronucleata</taxon>
        <taxon>Oligohymenophorea</taxon>
        <taxon>Peniculida</taxon>
        <taxon>Parameciidae</taxon>
        <taxon>Paramecium</taxon>
    </lineage>
</organism>
<sequence length="401" mass="47187">MLNTYHTPKQTYKQQPSKIQQPIHQKSLTCKSLSPQQLQIPLQYNQIKDDQDPSTPQKIKLAKGVKLLNIPSQLNDNSFRGSSSKNILTQDSPLITHNKENNSIGRRICTESSAQDNSTSLVIQENKKLNELIQRLFREKQELVTIIEKQKNQQQFQHGQTDQFNLLSLKARIERLEGVIDQQSEEINEWKLKYKQACEEDERVNAIDQMESQILKVVEENERLNNLGFDKDKQISNLNNEITLFQKKIYECEQKIKDQANLIIAYEEDTKELKKEYKNKLNIIERFEQQQQQLEQIEHSYQSSFHEIQQGQLNNNQQIILDYIKQIEQQLCDLSTQYTSQVLENQRLLRQNNNLKEELLSQQKALDDIRTSQRGAVNPKFQEINKNVTLLREKILKQMIK</sequence>
<dbReference type="AlphaFoldDB" id="A0A8S1KKE4"/>
<comment type="caution">
    <text evidence="3">The sequence shown here is derived from an EMBL/GenBank/DDBJ whole genome shotgun (WGS) entry which is preliminary data.</text>
</comment>
<proteinExistence type="predicted"/>
<keyword evidence="1" id="KW-0175">Coiled coil</keyword>
<evidence type="ECO:0000313" key="4">
    <source>
        <dbReference type="Proteomes" id="UP000688137"/>
    </source>
</evidence>
<protein>
    <submittedName>
        <fullName evidence="3">Uncharacterized protein</fullName>
    </submittedName>
</protein>
<feature type="coiled-coil region" evidence="1">
    <location>
        <begin position="338"/>
        <end position="372"/>
    </location>
</feature>
<dbReference type="Proteomes" id="UP000688137">
    <property type="component" value="Unassembled WGS sequence"/>
</dbReference>
<dbReference type="EMBL" id="CAJJDM010000017">
    <property type="protein sequence ID" value="CAD8053556.1"/>
    <property type="molecule type" value="Genomic_DNA"/>
</dbReference>
<feature type="coiled-coil region" evidence="1">
    <location>
        <begin position="256"/>
        <end position="297"/>
    </location>
</feature>
<evidence type="ECO:0000256" key="2">
    <source>
        <dbReference type="SAM" id="MobiDB-lite"/>
    </source>
</evidence>
<name>A0A8S1KKE4_PARPR</name>
<reference evidence="3" key="1">
    <citation type="submission" date="2021-01" db="EMBL/GenBank/DDBJ databases">
        <authorList>
            <consortium name="Genoscope - CEA"/>
            <person name="William W."/>
        </authorList>
    </citation>
    <scope>NUCLEOTIDE SEQUENCE</scope>
</reference>
<evidence type="ECO:0000313" key="3">
    <source>
        <dbReference type="EMBL" id="CAD8053556.1"/>
    </source>
</evidence>
<keyword evidence="4" id="KW-1185">Reference proteome</keyword>
<evidence type="ECO:0000256" key="1">
    <source>
        <dbReference type="SAM" id="Coils"/>
    </source>
</evidence>
<gene>
    <name evidence="3" type="ORF">PPRIM_AZ9-3.1.T0200389</name>
</gene>
<accession>A0A8S1KKE4</accession>
<feature type="region of interest" description="Disordered" evidence="2">
    <location>
        <begin position="1"/>
        <end position="20"/>
    </location>
</feature>